<protein>
    <submittedName>
        <fullName evidence="2">DUF4166 domain-containing protein</fullName>
    </submittedName>
</protein>
<evidence type="ECO:0000259" key="1">
    <source>
        <dbReference type="Pfam" id="PF13761"/>
    </source>
</evidence>
<dbReference type="AlphaFoldDB" id="A0A5C5U7W4"/>
<keyword evidence="3" id="KW-1185">Reference proteome</keyword>
<feature type="domain" description="DUF4166" evidence="1">
    <location>
        <begin position="17"/>
        <end position="173"/>
    </location>
</feature>
<evidence type="ECO:0000313" key="3">
    <source>
        <dbReference type="Proteomes" id="UP000315949"/>
    </source>
</evidence>
<organism evidence="2 3">
    <name type="scientific">Luteimonas wenzhouensis</name>
    <dbReference type="NCBI Taxonomy" id="2599615"/>
    <lineage>
        <taxon>Bacteria</taxon>
        <taxon>Pseudomonadati</taxon>
        <taxon>Pseudomonadota</taxon>
        <taxon>Gammaproteobacteria</taxon>
        <taxon>Lysobacterales</taxon>
        <taxon>Lysobacteraceae</taxon>
        <taxon>Luteimonas</taxon>
    </lineage>
</organism>
<gene>
    <name evidence="2" type="ORF">FQY79_02660</name>
</gene>
<dbReference type="Proteomes" id="UP000315949">
    <property type="component" value="Unassembled WGS sequence"/>
</dbReference>
<dbReference type="InterPro" id="IPR025311">
    <property type="entry name" value="DUF4166"/>
</dbReference>
<comment type="caution">
    <text evidence="2">The sequence shown here is derived from an EMBL/GenBank/DDBJ whole genome shotgun (WGS) entry which is preliminary data.</text>
</comment>
<proteinExistence type="predicted"/>
<accession>A0A5C5U7W4</accession>
<reference evidence="2 3" key="1">
    <citation type="submission" date="2019-07" db="EMBL/GenBank/DDBJ databases">
        <title>Luteimonas sp. YD-1 nov., isolated from acidic soil.</title>
        <authorList>
            <person name="Zhou J."/>
        </authorList>
    </citation>
    <scope>NUCLEOTIDE SEQUENCE [LARGE SCALE GENOMIC DNA]</scope>
    <source>
        <strain evidence="2 3">YD-1</strain>
    </source>
</reference>
<dbReference type="Pfam" id="PF13761">
    <property type="entry name" value="DUF4166"/>
    <property type="match status" value="1"/>
</dbReference>
<dbReference type="RefSeq" id="WP_146310473.1">
    <property type="nucleotide sequence ID" value="NZ_VOHE01000001.1"/>
</dbReference>
<name>A0A5C5U7W4_9GAMM</name>
<sequence length="176" mass="19981">MQPSVFQQVLGAAFFRLPDSLRQLHSSRGLVRYTGRATVERGRNPLARLCAWLAGLPPAGQDVATVVEFECEPARETWRRRFGEARMTSTLRLRGGRLRERLGPVSLRIELHANEGVVWWTVSGARLFGLLPLPASMFDGVRCREFEQDGRYRFEVEAVLPVAGRVIRYSGWLERA</sequence>
<evidence type="ECO:0000313" key="2">
    <source>
        <dbReference type="EMBL" id="TWT22038.1"/>
    </source>
</evidence>
<dbReference type="OrthoDB" id="528778at2"/>
<dbReference type="EMBL" id="VOHE01000001">
    <property type="protein sequence ID" value="TWT22038.1"/>
    <property type="molecule type" value="Genomic_DNA"/>
</dbReference>